<evidence type="ECO:0000313" key="1">
    <source>
        <dbReference type="EMBL" id="MBW94775.1"/>
    </source>
</evidence>
<sequence>MQISRRFLAVLELLGIMKNRRAIRYRYRFHGRPFLDVCHFSWPSKATA</sequence>
<proteinExistence type="predicted"/>
<dbReference type="EMBL" id="GGEC01014292">
    <property type="protein sequence ID" value="MBW94775.1"/>
    <property type="molecule type" value="Transcribed_RNA"/>
</dbReference>
<name>A0A2P2JMS1_RHIMU</name>
<dbReference type="AlphaFoldDB" id="A0A2P2JMS1"/>
<accession>A0A2P2JMS1</accession>
<reference evidence="1" key="1">
    <citation type="submission" date="2018-02" db="EMBL/GenBank/DDBJ databases">
        <title>Rhizophora mucronata_Transcriptome.</title>
        <authorList>
            <person name="Meera S.P."/>
            <person name="Sreeshan A."/>
            <person name="Augustine A."/>
        </authorList>
    </citation>
    <scope>NUCLEOTIDE SEQUENCE</scope>
    <source>
        <tissue evidence="1">Leaf</tissue>
    </source>
</reference>
<organism evidence="1">
    <name type="scientific">Rhizophora mucronata</name>
    <name type="common">Asiatic mangrove</name>
    <dbReference type="NCBI Taxonomy" id="61149"/>
    <lineage>
        <taxon>Eukaryota</taxon>
        <taxon>Viridiplantae</taxon>
        <taxon>Streptophyta</taxon>
        <taxon>Embryophyta</taxon>
        <taxon>Tracheophyta</taxon>
        <taxon>Spermatophyta</taxon>
        <taxon>Magnoliopsida</taxon>
        <taxon>eudicotyledons</taxon>
        <taxon>Gunneridae</taxon>
        <taxon>Pentapetalae</taxon>
        <taxon>rosids</taxon>
        <taxon>fabids</taxon>
        <taxon>Malpighiales</taxon>
        <taxon>Rhizophoraceae</taxon>
        <taxon>Rhizophora</taxon>
    </lineage>
</organism>
<protein>
    <submittedName>
        <fullName evidence="1">Uncharacterized protein</fullName>
    </submittedName>
</protein>